<feature type="domain" description="CFAP74 second Ig-like" evidence="2">
    <location>
        <begin position="451"/>
        <end position="486"/>
    </location>
</feature>
<evidence type="ECO:0000256" key="1">
    <source>
        <dbReference type="SAM" id="MobiDB-lite"/>
    </source>
</evidence>
<organism evidence="3 4">
    <name type="scientific">Rhynochetos jubatus</name>
    <name type="common">kagu</name>
    <dbReference type="NCBI Taxonomy" id="54386"/>
    <lineage>
        <taxon>Eukaryota</taxon>
        <taxon>Metazoa</taxon>
        <taxon>Chordata</taxon>
        <taxon>Craniata</taxon>
        <taxon>Vertebrata</taxon>
        <taxon>Euteleostomi</taxon>
        <taxon>Archelosauria</taxon>
        <taxon>Archosauria</taxon>
        <taxon>Dinosauria</taxon>
        <taxon>Saurischia</taxon>
        <taxon>Theropoda</taxon>
        <taxon>Coelurosauria</taxon>
        <taxon>Aves</taxon>
        <taxon>Neognathae</taxon>
        <taxon>Neoaves</taxon>
        <taxon>Phaethontimorphae</taxon>
        <taxon>Eurypygiformes</taxon>
        <taxon>Rhynochetidae</taxon>
        <taxon>Rhynochetos</taxon>
    </lineage>
</organism>
<comment type="caution">
    <text evidence="3">The sequence shown here is derived from an EMBL/GenBank/DDBJ whole genome shotgun (WGS) entry which is preliminary data.</text>
</comment>
<dbReference type="PANTHER" id="PTHR22538">
    <property type="entry name" value="CILIA- AND FLAGELLA-ASSOCIATED PROTEIN 74"/>
    <property type="match status" value="1"/>
</dbReference>
<dbReference type="Pfam" id="PF24771">
    <property type="entry name" value="Ig_CFAP74_1st"/>
    <property type="match status" value="1"/>
</dbReference>
<evidence type="ECO:0000313" key="4">
    <source>
        <dbReference type="Proteomes" id="UP000570016"/>
    </source>
</evidence>
<protein>
    <submittedName>
        <fullName evidence="3">CFA74 protein</fullName>
    </submittedName>
</protein>
<dbReference type="OrthoDB" id="545169at2759"/>
<dbReference type="PANTHER" id="PTHR22538:SF0">
    <property type="entry name" value="CILIA- AND FLAGELLA-ASSOCIATED PROTEIN 74"/>
    <property type="match status" value="1"/>
</dbReference>
<dbReference type="Proteomes" id="UP000570016">
    <property type="component" value="Unassembled WGS sequence"/>
</dbReference>
<evidence type="ECO:0000259" key="2">
    <source>
        <dbReference type="Pfam" id="PF24770"/>
    </source>
</evidence>
<name>A0A7K6RKT1_9AVES</name>
<dbReference type="EMBL" id="VZRY01001560">
    <property type="protein sequence ID" value="NWW86656.1"/>
    <property type="molecule type" value="Genomic_DNA"/>
</dbReference>
<feature type="non-terminal residue" evidence="3">
    <location>
        <position position="1"/>
    </location>
</feature>
<accession>A0A7K6RKT1</accession>
<evidence type="ECO:0000313" key="3">
    <source>
        <dbReference type="EMBL" id="NWW86656.1"/>
    </source>
</evidence>
<sequence>LEMWQIETEQAKYKILREQLKKYEEELQAQYQHRAKVRIWKEKIAAQQAEKNRRSREQKEEKSRKEYEERHKKMLEDARRNHEKAVCFLRRSMARIHEEKAKEEVKAQEHMERRIQAVLSLKNSIASNREKLQTLQVWNKAMAFEAKKQEMKMREAILAEGGNVAKEIFLQKRLLEHEREKQASREQQKSRKIEIVSKILQEKAYIDKQKKKQSCMKANKTGGKPEDSLLWRKKAWQYIEKTCRHSAGAISQRTASVGKIAGKIPRDVLCESGKDEKGSDEILVEPEFPGLWSRECDLHKISKEETEPKQLATRVVKKENFEKKKVEIHTGIFHKPVVSHRECEGRTFYSKPSCIHFKDFDVGRVYKKKIVLINASYRVNYCRLVGISEWLKDFISVRFDPPGKISTGMSCETVVTFKPMTNATLEGEVMFMAKTGPFSVPLKCTAKRCILALDKELIDFGSHTVGKTISRTIKLTNSGALGTRFK</sequence>
<gene>
    <name evidence="3" type="primary">Cfap74</name>
    <name evidence="3" type="ORF">RHYJUB_R07471</name>
</gene>
<dbReference type="Pfam" id="PF24770">
    <property type="entry name" value="Ig-CFAP74_2"/>
    <property type="match status" value="1"/>
</dbReference>
<feature type="non-terminal residue" evidence="3">
    <location>
        <position position="486"/>
    </location>
</feature>
<feature type="region of interest" description="Disordered" evidence="1">
    <location>
        <begin position="48"/>
        <end position="69"/>
    </location>
</feature>
<reference evidence="3 4" key="1">
    <citation type="submission" date="2019-09" db="EMBL/GenBank/DDBJ databases">
        <title>Bird 10,000 Genomes (B10K) Project - Family phase.</title>
        <authorList>
            <person name="Zhang G."/>
        </authorList>
    </citation>
    <scope>NUCLEOTIDE SEQUENCE [LARGE SCALE GENOMIC DNA]</scope>
    <source>
        <strain evidence="3">B10K-DU-029-58</strain>
        <tissue evidence="3">Muscle</tissue>
    </source>
</reference>
<dbReference type="InterPro" id="IPR056306">
    <property type="entry name" value="Ig-CFAP74_2nd"/>
</dbReference>
<keyword evidence="4" id="KW-1185">Reference proteome</keyword>
<proteinExistence type="predicted"/>
<dbReference type="AlphaFoldDB" id="A0A7K6RKT1"/>